<dbReference type="Proteomes" id="UP001476798">
    <property type="component" value="Unassembled WGS sequence"/>
</dbReference>
<name>A0ABV0PM23_9TELE</name>
<protein>
    <submittedName>
        <fullName evidence="1">Uncharacterized protein</fullName>
    </submittedName>
</protein>
<evidence type="ECO:0000313" key="2">
    <source>
        <dbReference type="Proteomes" id="UP001476798"/>
    </source>
</evidence>
<reference evidence="1 2" key="1">
    <citation type="submission" date="2021-06" db="EMBL/GenBank/DDBJ databases">
        <authorList>
            <person name="Palmer J.M."/>
        </authorList>
    </citation>
    <scope>NUCLEOTIDE SEQUENCE [LARGE SCALE GENOMIC DNA]</scope>
    <source>
        <strain evidence="1 2">GA_2019</strain>
        <tissue evidence="1">Muscle</tissue>
    </source>
</reference>
<dbReference type="EMBL" id="JAHRIO010080429">
    <property type="protein sequence ID" value="MEQ2184509.1"/>
    <property type="molecule type" value="Genomic_DNA"/>
</dbReference>
<sequence length="92" mass="10529">MCRVSLLKDAHGFGGQIRTALHDLLHLLDPLSREPVKKEESKAESQKWDGLSSFTHSPRHFQRIPFIKSCFRPLLALLIAISEHLLPSRYVL</sequence>
<accession>A0ABV0PM23</accession>
<evidence type="ECO:0000313" key="1">
    <source>
        <dbReference type="EMBL" id="MEQ2184509.1"/>
    </source>
</evidence>
<organism evidence="1 2">
    <name type="scientific">Goodea atripinnis</name>
    <dbReference type="NCBI Taxonomy" id="208336"/>
    <lineage>
        <taxon>Eukaryota</taxon>
        <taxon>Metazoa</taxon>
        <taxon>Chordata</taxon>
        <taxon>Craniata</taxon>
        <taxon>Vertebrata</taxon>
        <taxon>Euteleostomi</taxon>
        <taxon>Actinopterygii</taxon>
        <taxon>Neopterygii</taxon>
        <taxon>Teleostei</taxon>
        <taxon>Neoteleostei</taxon>
        <taxon>Acanthomorphata</taxon>
        <taxon>Ovalentaria</taxon>
        <taxon>Atherinomorphae</taxon>
        <taxon>Cyprinodontiformes</taxon>
        <taxon>Goodeidae</taxon>
        <taxon>Goodea</taxon>
    </lineage>
</organism>
<keyword evidence="2" id="KW-1185">Reference proteome</keyword>
<comment type="caution">
    <text evidence="1">The sequence shown here is derived from an EMBL/GenBank/DDBJ whole genome shotgun (WGS) entry which is preliminary data.</text>
</comment>
<proteinExistence type="predicted"/>
<gene>
    <name evidence="1" type="ORF">GOODEAATRI_008647</name>
</gene>